<sequence length="464" mass="51805">MGLTNSSIGLNAVDFGLEIIKQSPTDKIIALAGNPNVGKSTVFNGLTGMKQHTGNWPGKTVTNAQGYCSTKNQSYVLVDIPGTYSLMAHSAEEEVARNFICFGNPDAVIVVCDATCLERNLNLVLQTMEISKNVIVCINLMDEARRKNIKIDVDKLSKHLGVPVIGAIARKRKSLSALMDIVDKVTNGTIHCSPLSIQYAEEIEDAISAIEPILSRKYGNLLNSRWLSLKILEQDEQLLKEINAYLGVSLFSDSELSAALENAKNILENSNLDPDKLKDKIVTSLVTFAEKISKDTVLYENQNYNSSDRNIDRILTSKTTGYPIMLALLALVFWLTITGSNYPSQLLSSCLFKVQDYLTAFFQFVNAPDWLHGILVLGVYRVLAWVVSVMLPPMAIFFPLFTLLEDAGYLPRVAYNLDKTFKRCNACGKQALTMCMVYIFLYYKNPHKGVLVYLKNRYYVIIWC</sequence>
<reference evidence="3 5" key="1">
    <citation type="journal article" date="2016" name="Genome Announc.">
        <title>Complete Genome Sequence of the Amino Acid-Fermenting Clostridium propionicum X2 (DSM 1682).</title>
        <authorList>
            <person name="Poehlein A."/>
            <person name="Schlien K."/>
            <person name="Chowdhury N.P."/>
            <person name="Gottschalk G."/>
            <person name="Buckel W."/>
            <person name="Daniel R."/>
        </authorList>
    </citation>
    <scope>NUCLEOTIDE SEQUENCE [LARGE SCALE GENOMIC DNA]</scope>
    <source>
        <strain evidence="3 5">X2</strain>
    </source>
</reference>
<keyword evidence="5" id="KW-1185">Reference proteome</keyword>
<dbReference type="KEGG" id="cpro:CPRO_14750"/>
<dbReference type="Pfam" id="PF17910">
    <property type="entry name" value="FeoB_Cyto"/>
    <property type="match status" value="1"/>
</dbReference>
<feature type="domain" description="FeoB-type G" evidence="2">
    <location>
        <begin position="26"/>
        <end position="188"/>
    </location>
</feature>
<dbReference type="InterPro" id="IPR041069">
    <property type="entry name" value="FeoB_Cyto"/>
</dbReference>
<dbReference type="AlphaFoldDB" id="A0A0X1U810"/>
<organism evidence="4 6">
    <name type="scientific">Anaerotignum propionicum DSM 1682</name>
    <dbReference type="NCBI Taxonomy" id="991789"/>
    <lineage>
        <taxon>Bacteria</taxon>
        <taxon>Bacillati</taxon>
        <taxon>Bacillota</taxon>
        <taxon>Clostridia</taxon>
        <taxon>Lachnospirales</taxon>
        <taxon>Anaerotignaceae</taxon>
        <taxon>Anaerotignum</taxon>
    </lineage>
</organism>
<dbReference type="RefSeq" id="WP_082754272.1">
    <property type="nucleotide sequence ID" value="NZ_CP014223.1"/>
</dbReference>
<evidence type="ECO:0000313" key="5">
    <source>
        <dbReference type="Proteomes" id="UP000068026"/>
    </source>
</evidence>
<evidence type="ECO:0000313" key="4">
    <source>
        <dbReference type="EMBL" id="SHE62711.1"/>
    </source>
</evidence>
<proteinExistence type="predicted"/>
<reference evidence="6" key="3">
    <citation type="submission" date="2016-11" db="EMBL/GenBank/DDBJ databases">
        <authorList>
            <person name="Jaros S."/>
            <person name="Januszkiewicz K."/>
            <person name="Wedrychowicz H."/>
        </authorList>
    </citation>
    <scope>NUCLEOTIDE SEQUENCE [LARGE SCALE GENOMIC DNA]</scope>
    <source>
        <strain evidence="6">DSM 1682</strain>
    </source>
</reference>
<dbReference type="Proteomes" id="UP000184204">
    <property type="component" value="Unassembled WGS sequence"/>
</dbReference>
<dbReference type="EMBL" id="CP014223">
    <property type="protein sequence ID" value="AMJ41068.1"/>
    <property type="molecule type" value="Genomic_DNA"/>
</dbReference>
<dbReference type="OrthoDB" id="9809127at2"/>
<feature type="transmembrane region" description="Helical" evidence="1">
    <location>
        <begin position="382"/>
        <end position="404"/>
    </location>
</feature>
<evidence type="ECO:0000313" key="6">
    <source>
        <dbReference type="Proteomes" id="UP000184204"/>
    </source>
</evidence>
<dbReference type="GO" id="GO:0005525">
    <property type="term" value="F:GTP binding"/>
    <property type="evidence" value="ECO:0007669"/>
    <property type="project" value="InterPro"/>
</dbReference>
<keyword evidence="1" id="KW-0812">Transmembrane</keyword>
<dbReference type="EMBL" id="FQUA01000004">
    <property type="protein sequence ID" value="SHE62711.1"/>
    <property type="molecule type" value="Genomic_DNA"/>
</dbReference>
<dbReference type="PANTHER" id="PTHR43185">
    <property type="entry name" value="FERROUS IRON TRANSPORT PROTEIN B"/>
    <property type="match status" value="1"/>
</dbReference>
<dbReference type="SUPFAM" id="SSF52540">
    <property type="entry name" value="P-loop containing nucleoside triphosphate hydrolases"/>
    <property type="match status" value="1"/>
</dbReference>
<evidence type="ECO:0000259" key="2">
    <source>
        <dbReference type="PROSITE" id="PS51711"/>
    </source>
</evidence>
<accession>A0A0X1U810</accession>
<dbReference type="Gene3D" id="1.10.287.1770">
    <property type="match status" value="1"/>
</dbReference>
<dbReference type="GO" id="GO:0015093">
    <property type="term" value="F:ferrous iron transmembrane transporter activity"/>
    <property type="evidence" value="ECO:0007669"/>
    <property type="project" value="TreeGrafter"/>
</dbReference>
<dbReference type="PROSITE" id="PS51711">
    <property type="entry name" value="G_FEOB"/>
    <property type="match status" value="1"/>
</dbReference>
<reference evidence="5" key="2">
    <citation type="submission" date="2016-01" db="EMBL/GenBank/DDBJ databases">
        <authorList>
            <person name="Poehlein A."/>
            <person name="Schlien K."/>
            <person name="Gottschalk G."/>
            <person name="Buckel W."/>
            <person name="Daniel R."/>
        </authorList>
    </citation>
    <scope>NUCLEOTIDE SEQUENCE [LARGE SCALE GENOMIC DNA]</scope>
    <source>
        <strain evidence="5">X2</strain>
    </source>
</reference>
<evidence type="ECO:0000313" key="3">
    <source>
        <dbReference type="EMBL" id="AMJ41068.1"/>
    </source>
</evidence>
<dbReference type="Proteomes" id="UP000068026">
    <property type="component" value="Chromosome"/>
</dbReference>
<reference evidence="4" key="4">
    <citation type="submission" date="2016-11" db="EMBL/GenBank/DDBJ databases">
        <authorList>
            <person name="Varghese N."/>
            <person name="Submissions S."/>
        </authorList>
    </citation>
    <scope>NUCLEOTIDE SEQUENCE</scope>
    <source>
        <strain evidence="4">DSM 1682</strain>
    </source>
</reference>
<dbReference type="Pfam" id="PF02421">
    <property type="entry name" value="FeoB_N"/>
    <property type="match status" value="1"/>
</dbReference>
<dbReference type="InterPro" id="IPR030389">
    <property type="entry name" value="G_FEOB_dom"/>
</dbReference>
<protein>
    <submittedName>
        <fullName evidence="3">Ferrous iron transport protein B</fullName>
    </submittedName>
    <submittedName>
        <fullName evidence="4">Ferrous iron transporter FeoB</fullName>
    </submittedName>
</protein>
<dbReference type="CDD" id="cd01879">
    <property type="entry name" value="FeoB"/>
    <property type="match status" value="1"/>
</dbReference>
<gene>
    <name evidence="3" type="primary">feoB_4</name>
    <name evidence="3" type="ORF">CPRO_14750</name>
    <name evidence="4" type="ORF">SAMN02745151_01286</name>
</gene>
<keyword evidence="1" id="KW-0472">Membrane</keyword>
<name>A0A0X1U810_ANAPI</name>
<keyword evidence="1" id="KW-1133">Transmembrane helix</keyword>
<dbReference type="GO" id="GO:0005886">
    <property type="term" value="C:plasma membrane"/>
    <property type="evidence" value="ECO:0007669"/>
    <property type="project" value="TreeGrafter"/>
</dbReference>
<evidence type="ECO:0000256" key="1">
    <source>
        <dbReference type="SAM" id="Phobius"/>
    </source>
</evidence>
<dbReference type="Gene3D" id="3.40.50.300">
    <property type="entry name" value="P-loop containing nucleotide triphosphate hydrolases"/>
    <property type="match status" value="1"/>
</dbReference>
<dbReference type="InterPro" id="IPR027417">
    <property type="entry name" value="P-loop_NTPase"/>
</dbReference>
<feature type="transmembrane region" description="Helical" evidence="1">
    <location>
        <begin position="319"/>
        <end position="337"/>
    </location>
</feature>
<dbReference type="PANTHER" id="PTHR43185:SF2">
    <property type="entry name" value="FERROUS IRON TRANSPORT PROTEIN B"/>
    <property type="match status" value="1"/>
</dbReference>
<dbReference type="InterPro" id="IPR050860">
    <property type="entry name" value="FeoB_GTPase"/>
</dbReference>